<evidence type="ECO:0000313" key="2">
    <source>
        <dbReference type="WBParaSite" id="nRc.2.0.1.t15461-RA"/>
    </source>
</evidence>
<dbReference type="WBParaSite" id="nRc.2.0.1.t15461-RA">
    <property type="protein sequence ID" value="nRc.2.0.1.t15461-RA"/>
    <property type="gene ID" value="nRc.2.0.1.g15461"/>
</dbReference>
<sequence>MILINFFSRLGICITIAIHICATNASLALYQYFPEHYHPSYREQQPPILHDVAALILCWVPGLWAEELSIVDAVHTAHLALFLYEARGLDNPSCLLQAYNTAVGLINSWMA</sequence>
<keyword evidence="1" id="KW-1185">Reference proteome</keyword>
<dbReference type="Proteomes" id="UP000887565">
    <property type="component" value="Unplaced"/>
</dbReference>
<organism evidence="1 2">
    <name type="scientific">Romanomermis culicivorax</name>
    <name type="common">Nematode worm</name>
    <dbReference type="NCBI Taxonomy" id="13658"/>
    <lineage>
        <taxon>Eukaryota</taxon>
        <taxon>Metazoa</taxon>
        <taxon>Ecdysozoa</taxon>
        <taxon>Nematoda</taxon>
        <taxon>Enoplea</taxon>
        <taxon>Dorylaimia</taxon>
        <taxon>Mermithida</taxon>
        <taxon>Mermithoidea</taxon>
        <taxon>Mermithidae</taxon>
        <taxon>Romanomermis</taxon>
    </lineage>
</organism>
<accession>A0A915INA7</accession>
<protein>
    <submittedName>
        <fullName evidence="2">Uncharacterized protein</fullName>
    </submittedName>
</protein>
<reference evidence="2" key="1">
    <citation type="submission" date="2022-11" db="UniProtKB">
        <authorList>
            <consortium name="WormBaseParasite"/>
        </authorList>
    </citation>
    <scope>IDENTIFICATION</scope>
</reference>
<name>A0A915INA7_ROMCU</name>
<proteinExistence type="predicted"/>
<dbReference type="AlphaFoldDB" id="A0A915INA7"/>
<evidence type="ECO:0000313" key="1">
    <source>
        <dbReference type="Proteomes" id="UP000887565"/>
    </source>
</evidence>